<evidence type="ECO:0000313" key="1">
    <source>
        <dbReference type="EMBL" id="KAL0157752.1"/>
    </source>
</evidence>
<dbReference type="Proteomes" id="UP001529510">
    <property type="component" value="Unassembled WGS sequence"/>
</dbReference>
<keyword evidence="2" id="KW-1185">Reference proteome</keyword>
<gene>
    <name evidence="1" type="ORF">M9458_045828</name>
</gene>
<sequence>MWSFSVSELAVPGVEIDLGENARMDFMIVDGEAGDTFNITGLNQEAVILLNKVGVERQKYL</sequence>
<organism evidence="1 2">
    <name type="scientific">Cirrhinus mrigala</name>
    <name type="common">Mrigala</name>
    <dbReference type="NCBI Taxonomy" id="683832"/>
    <lineage>
        <taxon>Eukaryota</taxon>
        <taxon>Metazoa</taxon>
        <taxon>Chordata</taxon>
        <taxon>Craniata</taxon>
        <taxon>Vertebrata</taxon>
        <taxon>Euteleostomi</taxon>
        <taxon>Actinopterygii</taxon>
        <taxon>Neopterygii</taxon>
        <taxon>Teleostei</taxon>
        <taxon>Ostariophysi</taxon>
        <taxon>Cypriniformes</taxon>
        <taxon>Cyprinidae</taxon>
        <taxon>Labeoninae</taxon>
        <taxon>Labeonini</taxon>
        <taxon>Cirrhinus</taxon>
    </lineage>
</organism>
<accession>A0ABD0N938</accession>
<feature type="non-terminal residue" evidence="1">
    <location>
        <position position="61"/>
    </location>
</feature>
<evidence type="ECO:0000313" key="2">
    <source>
        <dbReference type="Proteomes" id="UP001529510"/>
    </source>
</evidence>
<reference evidence="1 2" key="1">
    <citation type="submission" date="2024-05" db="EMBL/GenBank/DDBJ databases">
        <title>Genome sequencing and assembly of Indian major carp, Cirrhinus mrigala (Hamilton, 1822).</title>
        <authorList>
            <person name="Mohindra V."/>
            <person name="Chowdhury L.M."/>
            <person name="Lal K."/>
            <person name="Jena J.K."/>
        </authorList>
    </citation>
    <scope>NUCLEOTIDE SEQUENCE [LARGE SCALE GENOMIC DNA]</scope>
    <source>
        <strain evidence="1">CM1030</strain>
        <tissue evidence="1">Blood</tissue>
    </source>
</reference>
<comment type="caution">
    <text evidence="1">The sequence shown here is derived from an EMBL/GenBank/DDBJ whole genome shotgun (WGS) entry which is preliminary data.</text>
</comment>
<dbReference type="AlphaFoldDB" id="A0ABD0N938"/>
<protein>
    <submittedName>
        <fullName evidence="1">Uncharacterized protein</fullName>
    </submittedName>
</protein>
<name>A0ABD0N938_CIRMR</name>
<proteinExistence type="predicted"/>
<dbReference type="EMBL" id="JAMKFB020000023">
    <property type="protein sequence ID" value="KAL0157752.1"/>
    <property type="molecule type" value="Genomic_DNA"/>
</dbReference>